<feature type="region of interest" description="Disordered" evidence="1">
    <location>
        <begin position="369"/>
        <end position="436"/>
    </location>
</feature>
<protein>
    <recommendedName>
        <fullName evidence="2">Protein kinase domain-containing protein</fullName>
    </recommendedName>
</protein>
<dbReference type="Pfam" id="PF00069">
    <property type="entry name" value="Pkinase"/>
    <property type="match status" value="1"/>
</dbReference>
<feature type="compositionally biased region" description="Low complexity" evidence="1">
    <location>
        <begin position="1154"/>
        <end position="1164"/>
    </location>
</feature>
<feature type="domain" description="Protein kinase" evidence="2">
    <location>
        <begin position="73"/>
        <end position="339"/>
    </location>
</feature>
<feature type="compositionally biased region" description="Polar residues" evidence="1">
    <location>
        <begin position="1085"/>
        <end position="1098"/>
    </location>
</feature>
<dbReference type="EMBL" id="KB304239">
    <property type="protein sequence ID" value="ELU02272.1"/>
    <property type="molecule type" value="Genomic_DNA"/>
</dbReference>
<evidence type="ECO:0000313" key="5">
    <source>
        <dbReference type="Proteomes" id="UP000014760"/>
    </source>
</evidence>
<name>R7UG51_CAPTE</name>
<dbReference type="SMART" id="SM00220">
    <property type="entry name" value="S_TKc"/>
    <property type="match status" value="1"/>
</dbReference>
<feature type="compositionally biased region" description="Polar residues" evidence="1">
    <location>
        <begin position="487"/>
        <end position="515"/>
    </location>
</feature>
<evidence type="ECO:0000256" key="1">
    <source>
        <dbReference type="SAM" id="MobiDB-lite"/>
    </source>
</evidence>
<dbReference type="InterPro" id="IPR008271">
    <property type="entry name" value="Ser/Thr_kinase_AS"/>
</dbReference>
<dbReference type="PANTHER" id="PTHR47907:SF4">
    <property type="entry name" value="BMP-2-INDUCIBLE PROTEIN KINASE ISOFORM X1"/>
    <property type="match status" value="1"/>
</dbReference>
<dbReference type="STRING" id="283909.R7UG51"/>
<feature type="compositionally biased region" description="Low complexity" evidence="1">
    <location>
        <begin position="1204"/>
        <end position="1223"/>
    </location>
</feature>
<feature type="compositionally biased region" description="Low complexity" evidence="1">
    <location>
        <begin position="726"/>
        <end position="741"/>
    </location>
</feature>
<proteinExistence type="predicted"/>
<feature type="region of interest" description="Disordered" evidence="1">
    <location>
        <begin position="452"/>
        <end position="522"/>
    </location>
</feature>
<gene>
    <name evidence="3" type="ORF">CAPTEDRAFT_227866</name>
</gene>
<keyword evidence="5" id="KW-1185">Reference proteome</keyword>
<feature type="compositionally biased region" description="Polar residues" evidence="1">
    <location>
        <begin position="951"/>
        <end position="970"/>
    </location>
</feature>
<feature type="region of interest" description="Disordered" evidence="1">
    <location>
        <begin position="891"/>
        <end position="1287"/>
    </location>
</feature>
<dbReference type="InterPro" id="IPR000719">
    <property type="entry name" value="Prot_kinase_dom"/>
</dbReference>
<dbReference type="GO" id="GO:0004672">
    <property type="term" value="F:protein kinase activity"/>
    <property type="evidence" value="ECO:0007669"/>
    <property type="project" value="InterPro"/>
</dbReference>
<dbReference type="PROSITE" id="PS00108">
    <property type="entry name" value="PROTEIN_KINASE_ST"/>
    <property type="match status" value="1"/>
</dbReference>
<feature type="compositionally biased region" description="Polar residues" evidence="1">
    <location>
        <begin position="633"/>
        <end position="645"/>
    </location>
</feature>
<evidence type="ECO:0000313" key="3">
    <source>
        <dbReference type="EMBL" id="ELU02272.1"/>
    </source>
</evidence>
<dbReference type="EMBL" id="AMQN01001653">
    <property type="status" value="NOT_ANNOTATED_CDS"/>
    <property type="molecule type" value="Genomic_DNA"/>
</dbReference>
<feature type="region of interest" description="Disordered" evidence="1">
    <location>
        <begin position="594"/>
        <end position="655"/>
    </location>
</feature>
<feature type="compositionally biased region" description="Basic and acidic residues" evidence="1">
    <location>
        <begin position="1016"/>
        <end position="1031"/>
    </location>
</feature>
<sequence>MKTPDDMSPYPFFAPRPKNNIDDCVCYSYWSAFCPEDPFTLHMQSRPERQMTQSDQAAASFKPADLVFCTLLWAKWLICRHGGFAIVFLVRSNQTGQRLALKRMFVNNDHDLNVCKREIQIASSLSGHKNIIKYVDSCITVASNGVYEVLMLMQYCKDCVIHQMNAHLSTGFSEQLVLRIFCDVVEAVSRLHHCQTPIIHRDLKVENILVDETGTYVLCDFGSATAKCLNATIHGVQQVEDELKRYTTVSYRSPEMVDLYCNKAITIKADIWALGCLLYKLCYFSLPFGESTLAIQSGNFTIPDATKYSRELLALIKYMLEVDPDKRPDIFQVSWVAFRISGRETPVHNLNKSPLPDISQLPLPISDSESKHIQKASGRSASQPAIESTSVAPRQRPKVQNPPASTAALGLPIQTTIAPRKRPTATSSNPQTPVTGAQDMNQLQQSFHVMPQSMSAQQLSHQPTNTPSPSTPGPPPGPPPACTSSAINPASSTSLIQLQSPTSSTVPSLASNTFPAPSPHMSQQQWMQYQMQQQQYQMRQMQIIQQQQLQQQNAQKQQQMLQQQHHLQQQQNLSHQQQSLAAQQKQQQQLAQQQQQHQQKQQQQQIRQQQQAEQKYFPPSTHPDPFREPPSDNKVNNSAYPTSHAPQAPPATLNHHSTPVVREEEVFKVPAVPKPKVPTPSHSPRHSRSHRRNYSDTTALKLPDPNRESAFRIYANEGLLPPPGDSPVNKASKSASNSPSMSPRPLSADISEWNPFGDDNFGELSEDTIIGKEFDRLRRGSNSSISGVKSREDLVMDESCDPFGAAPFNGPGLAKTTPSAGHKRSCSESMHSNVGRDGYAKLCDRQDSSEGALNDPEEEKRVEGTAKSGGLLADTARFVKRVVGDQLKSTYRQFADADSDDLDKDVRAPVNSHQDADSSSEGGPEPERQAMHKKNEEYHYQELDDEYGSRKTIQTSSYNDDSCSESTTYKTAKGPAAQELFSAKDRLAQGEQQPDRISSSSSSSKQQQHANPFQLHKADSSQDSSEAKSPHSEPSGDIFQAAPFSARKDSQKKKKLKSPAPPPPSDPDVFSRVPFRPKGLRSPPTAANTSLLNSQVFENESAIPEQQRLFASFAPEDQSPTLSSPHPAPSPDLFGSGNFSEMSFTQAQARMQWQSQSFHASSPQQPSPQPRTNHLSPQPLGLTSTSSPTGDLRPLKKTKQIRPGSIDSRSSGSEGSLSSVQTSSRKERLFDDDYVDENVEVLGGGRTRHKSKGGTRKKERKASEFSNLGFMDDSEKDPDELEPRSESHLNLSVDALRTSNMANCFEEGCHTLPRAGGRKNKSKGAFL</sequence>
<feature type="compositionally biased region" description="Basic and acidic residues" evidence="1">
    <location>
        <begin position="925"/>
        <end position="942"/>
    </location>
</feature>
<feature type="compositionally biased region" description="Basic and acidic residues" evidence="1">
    <location>
        <begin position="838"/>
        <end position="848"/>
    </location>
</feature>
<dbReference type="Proteomes" id="UP000014760">
    <property type="component" value="Unassembled WGS sequence"/>
</dbReference>
<feature type="compositionally biased region" description="Polar residues" evidence="1">
    <location>
        <begin position="424"/>
        <end position="436"/>
    </location>
</feature>
<dbReference type="GO" id="GO:0005524">
    <property type="term" value="F:ATP binding"/>
    <property type="evidence" value="ECO:0007669"/>
    <property type="project" value="InterPro"/>
</dbReference>
<dbReference type="InterPro" id="IPR011009">
    <property type="entry name" value="Kinase-like_dom_sf"/>
</dbReference>
<feature type="compositionally biased region" description="Polar residues" evidence="1">
    <location>
        <begin position="1137"/>
        <end position="1153"/>
    </location>
</feature>
<dbReference type="InterPro" id="IPR051744">
    <property type="entry name" value="AP2_assoc_SerThr_kinase"/>
</dbReference>
<feature type="region of interest" description="Disordered" evidence="1">
    <location>
        <begin position="669"/>
        <end position="746"/>
    </location>
</feature>
<dbReference type="EnsemblMetazoa" id="CapteT227866">
    <property type="protein sequence ID" value="CapteP227866"/>
    <property type="gene ID" value="CapteG227866"/>
</dbReference>
<evidence type="ECO:0000313" key="4">
    <source>
        <dbReference type="EnsemblMetazoa" id="CapteP227866"/>
    </source>
</evidence>
<feature type="compositionally biased region" description="Polar residues" evidence="1">
    <location>
        <begin position="911"/>
        <end position="921"/>
    </location>
</feature>
<accession>R7UG51</accession>
<feature type="compositionally biased region" description="Polar residues" evidence="1">
    <location>
        <begin position="452"/>
        <end position="462"/>
    </location>
</feature>
<reference evidence="5" key="1">
    <citation type="submission" date="2012-12" db="EMBL/GenBank/DDBJ databases">
        <authorList>
            <person name="Hellsten U."/>
            <person name="Grimwood J."/>
            <person name="Chapman J.A."/>
            <person name="Shapiro H."/>
            <person name="Aerts A."/>
            <person name="Otillar R.P."/>
            <person name="Terry A.Y."/>
            <person name="Boore J.L."/>
            <person name="Simakov O."/>
            <person name="Marletaz F."/>
            <person name="Cho S.-J."/>
            <person name="Edsinger-Gonzales E."/>
            <person name="Havlak P."/>
            <person name="Kuo D.-H."/>
            <person name="Larsson T."/>
            <person name="Lv J."/>
            <person name="Arendt D."/>
            <person name="Savage R."/>
            <person name="Osoegawa K."/>
            <person name="de Jong P."/>
            <person name="Lindberg D.R."/>
            <person name="Seaver E.C."/>
            <person name="Weisblat D.A."/>
            <person name="Putnam N.H."/>
            <person name="Grigoriev I.V."/>
            <person name="Rokhsar D.S."/>
        </authorList>
    </citation>
    <scope>NUCLEOTIDE SEQUENCE</scope>
    <source>
        <strain evidence="5">I ESC-2004</strain>
    </source>
</reference>
<dbReference type="CDD" id="cd14037">
    <property type="entry name" value="STKc_NAK_like"/>
    <property type="match status" value="1"/>
</dbReference>
<dbReference type="PROSITE" id="PS50011">
    <property type="entry name" value="PROTEIN_KINASE_DOM"/>
    <property type="match status" value="1"/>
</dbReference>
<feature type="region of interest" description="Disordered" evidence="1">
    <location>
        <begin position="808"/>
        <end position="870"/>
    </location>
</feature>
<dbReference type="OMA" id="QIPPGDR"/>
<dbReference type="Gene3D" id="1.10.510.10">
    <property type="entry name" value="Transferase(Phosphotransferase) domain 1"/>
    <property type="match status" value="1"/>
</dbReference>
<feature type="compositionally biased region" description="Polar residues" evidence="1">
    <location>
        <begin position="377"/>
        <end position="392"/>
    </location>
</feature>
<dbReference type="HOGENOM" id="CLU_259381_0_0_1"/>
<feature type="compositionally biased region" description="Basic residues" evidence="1">
    <location>
        <begin position="683"/>
        <end position="692"/>
    </location>
</feature>
<feature type="compositionally biased region" description="Basic residues" evidence="1">
    <location>
        <begin position="1246"/>
        <end position="1260"/>
    </location>
</feature>
<dbReference type="PANTHER" id="PTHR47907">
    <property type="entry name" value="PROTEIN KINASE DOMAIN-CONTAINING PROTEIN"/>
    <property type="match status" value="1"/>
</dbReference>
<feature type="compositionally biased region" description="Low complexity" evidence="1">
    <location>
        <begin position="594"/>
        <end position="612"/>
    </location>
</feature>
<reference evidence="4" key="3">
    <citation type="submission" date="2015-06" db="UniProtKB">
        <authorList>
            <consortium name="EnsemblMetazoa"/>
        </authorList>
    </citation>
    <scope>IDENTIFICATION</scope>
</reference>
<organism evidence="3">
    <name type="scientific">Capitella teleta</name>
    <name type="common">Polychaete worm</name>
    <dbReference type="NCBI Taxonomy" id="283909"/>
    <lineage>
        <taxon>Eukaryota</taxon>
        <taxon>Metazoa</taxon>
        <taxon>Spiralia</taxon>
        <taxon>Lophotrochozoa</taxon>
        <taxon>Annelida</taxon>
        <taxon>Polychaeta</taxon>
        <taxon>Sedentaria</taxon>
        <taxon>Scolecida</taxon>
        <taxon>Capitellidae</taxon>
        <taxon>Capitella</taxon>
    </lineage>
</organism>
<evidence type="ECO:0000259" key="2">
    <source>
        <dbReference type="PROSITE" id="PS50011"/>
    </source>
</evidence>
<feature type="compositionally biased region" description="Polar residues" evidence="1">
    <location>
        <begin position="1171"/>
        <end position="1189"/>
    </location>
</feature>
<feature type="compositionally biased region" description="Pro residues" evidence="1">
    <location>
        <begin position="469"/>
        <end position="481"/>
    </location>
</feature>
<reference evidence="3 5" key="2">
    <citation type="journal article" date="2013" name="Nature">
        <title>Insights into bilaterian evolution from three spiralian genomes.</title>
        <authorList>
            <person name="Simakov O."/>
            <person name="Marletaz F."/>
            <person name="Cho S.J."/>
            <person name="Edsinger-Gonzales E."/>
            <person name="Havlak P."/>
            <person name="Hellsten U."/>
            <person name="Kuo D.H."/>
            <person name="Larsson T."/>
            <person name="Lv J."/>
            <person name="Arendt D."/>
            <person name="Savage R."/>
            <person name="Osoegawa K."/>
            <person name="de Jong P."/>
            <person name="Grimwood J."/>
            <person name="Chapman J.A."/>
            <person name="Shapiro H."/>
            <person name="Aerts A."/>
            <person name="Otillar R.P."/>
            <person name="Terry A.Y."/>
            <person name="Boore J.L."/>
            <person name="Grigoriev I.V."/>
            <person name="Lindberg D.R."/>
            <person name="Seaver E.C."/>
            <person name="Weisblat D.A."/>
            <person name="Putnam N.H."/>
            <person name="Rokhsar D.S."/>
        </authorList>
    </citation>
    <scope>NUCLEOTIDE SEQUENCE</scope>
    <source>
        <strain evidence="3 5">I ESC-2004</strain>
    </source>
</reference>
<dbReference type="SUPFAM" id="SSF56112">
    <property type="entry name" value="Protein kinase-like (PK-like)"/>
    <property type="match status" value="1"/>
</dbReference>
<dbReference type="OrthoDB" id="2018507at2759"/>